<organism evidence="2 3">
    <name type="scientific">Xanthomonas sacchari</name>
    <dbReference type="NCBI Taxonomy" id="56458"/>
    <lineage>
        <taxon>Bacteria</taxon>
        <taxon>Pseudomonadati</taxon>
        <taxon>Pseudomonadota</taxon>
        <taxon>Gammaproteobacteria</taxon>
        <taxon>Lysobacterales</taxon>
        <taxon>Lysobacteraceae</taxon>
        <taxon>Xanthomonas</taxon>
    </lineage>
</organism>
<dbReference type="Pfam" id="PF07603">
    <property type="entry name" value="Lcl_C"/>
    <property type="match status" value="1"/>
</dbReference>
<dbReference type="Proteomes" id="UP001320843">
    <property type="component" value="Unassembled WGS sequence"/>
</dbReference>
<sequence length="139" mass="15349">MTNMIKIGADGAQLPANAKDWVAVLLPDHGLMFSATHVTETDVAQAECEAACKSLTLAGHNDWELPTIDQLQLVIDRSRHNPAINTDFFRDIENDWYWSTTPAAWSSASAWVVDFGYGGVYNYPRGYDGFALAVRRAGQ</sequence>
<protein>
    <recommendedName>
        <fullName evidence="1">Lcl C-terminal domain-containing protein</fullName>
    </recommendedName>
</protein>
<evidence type="ECO:0000313" key="3">
    <source>
        <dbReference type="Proteomes" id="UP001320843"/>
    </source>
</evidence>
<name>A0ABT3DTB1_9XANT</name>
<gene>
    <name evidence="2" type="ORF">NB700_001298</name>
</gene>
<reference evidence="2 3" key="1">
    <citation type="submission" date="2022-06" db="EMBL/GenBank/DDBJ databases">
        <title>Dynamics of rice microbiomes reveals core vertical transmitted seed endophytes.</title>
        <authorList>
            <person name="Liao K."/>
            <person name="Zhang X."/>
        </authorList>
    </citation>
    <scope>NUCLEOTIDE SEQUENCE [LARGE SCALE GENOMIC DNA]</scope>
    <source>
        <strain evidence="2 3">YT10-10-1</strain>
    </source>
</reference>
<dbReference type="EMBL" id="JANFWR010000007">
    <property type="protein sequence ID" value="MCW0398742.1"/>
    <property type="molecule type" value="Genomic_DNA"/>
</dbReference>
<accession>A0ABT3DTB1</accession>
<evidence type="ECO:0000313" key="2">
    <source>
        <dbReference type="EMBL" id="MCW0398742.1"/>
    </source>
</evidence>
<feature type="domain" description="Lcl C-terminal" evidence="1">
    <location>
        <begin position="30"/>
        <end position="135"/>
    </location>
</feature>
<dbReference type="InterPro" id="IPR011460">
    <property type="entry name" value="Lcl_C"/>
</dbReference>
<keyword evidence="3" id="KW-1185">Reference proteome</keyword>
<comment type="caution">
    <text evidence="2">The sequence shown here is derived from an EMBL/GenBank/DDBJ whole genome shotgun (WGS) entry which is preliminary data.</text>
</comment>
<evidence type="ECO:0000259" key="1">
    <source>
        <dbReference type="Pfam" id="PF07603"/>
    </source>
</evidence>
<dbReference type="RefSeq" id="WP_267082276.1">
    <property type="nucleotide sequence ID" value="NZ_CP099530.1"/>
</dbReference>
<proteinExistence type="predicted"/>